<dbReference type="InterPro" id="IPR023214">
    <property type="entry name" value="HAD_sf"/>
</dbReference>
<dbReference type="AlphaFoldDB" id="D6YTH1"/>
<dbReference type="EC" id="3.1.3.3" evidence="3"/>
<evidence type="ECO:0000256" key="7">
    <source>
        <dbReference type="ARBA" id="ARBA00022842"/>
    </source>
</evidence>
<dbReference type="Proteomes" id="UP000001505">
    <property type="component" value="Chromosome"/>
</dbReference>
<gene>
    <name evidence="11" type="primary">serB</name>
    <name evidence="11" type="ordered locus">wcw_0056</name>
</gene>
<dbReference type="Gene3D" id="1.10.150.210">
    <property type="entry name" value="Phosphoserine phosphatase, domain 2"/>
    <property type="match status" value="1"/>
</dbReference>
<dbReference type="InterPro" id="IPR050582">
    <property type="entry name" value="HAD-like_SerB"/>
</dbReference>
<organism evidence="11 12">
    <name type="scientific">Waddlia chondrophila (strain ATCC VR-1470 / WSU 86-1044)</name>
    <dbReference type="NCBI Taxonomy" id="716544"/>
    <lineage>
        <taxon>Bacteria</taxon>
        <taxon>Pseudomonadati</taxon>
        <taxon>Chlamydiota</taxon>
        <taxon>Chlamydiia</taxon>
        <taxon>Parachlamydiales</taxon>
        <taxon>Waddliaceae</taxon>
        <taxon>Waddlia</taxon>
    </lineage>
</organism>
<dbReference type="OrthoDB" id="9790031at2"/>
<keyword evidence="5" id="KW-0479">Metal-binding</keyword>
<keyword evidence="7" id="KW-0460">Magnesium</keyword>
<dbReference type="NCBIfam" id="TIGR01488">
    <property type="entry name" value="HAD-SF-IB"/>
    <property type="match status" value="1"/>
</dbReference>
<evidence type="ECO:0000256" key="10">
    <source>
        <dbReference type="ARBA" id="ARBA00048523"/>
    </source>
</evidence>
<comment type="catalytic activity">
    <reaction evidence="9">
        <text>O-phospho-L-serine + H2O = L-serine + phosphate</text>
        <dbReference type="Rhea" id="RHEA:21208"/>
        <dbReference type="ChEBI" id="CHEBI:15377"/>
        <dbReference type="ChEBI" id="CHEBI:33384"/>
        <dbReference type="ChEBI" id="CHEBI:43474"/>
        <dbReference type="ChEBI" id="CHEBI:57524"/>
        <dbReference type="EC" id="3.1.3.3"/>
    </reaction>
</comment>
<dbReference type="GO" id="GO:0006564">
    <property type="term" value="P:L-serine biosynthetic process"/>
    <property type="evidence" value="ECO:0007669"/>
    <property type="project" value="UniProtKB-KW"/>
</dbReference>
<dbReference type="STRING" id="716544.wcw_0056"/>
<comment type="catalytic activity">
    <reaction evidence="10">
        <text>O-phospho-D-serine + H2O = D-serine + phosphate</text>
        <dbReference type="Rhea" id="RHEA:24873"/>
        <dbReference type="ChEBI" id="CHEBI:15377"/>
        <dbReference type="ChEBI" id="CHEBI:35247"/>
        <dbReference type="ChEBI" id="CHEBI:43474"/>
        <dbReference type="ChEBI" id="CHEBI:58680"/>
        <dbReference type="EC" id="3.1.3.3"/>
    </reaction>
</comment>
<comment type="pathway">
    <text evidence="2">Amino-acid biosynthesis; L-serine biosynthesis; L-serine from 3-phospho-D-glycerate: step 3/3.</text>
</comment>
<dbReference type="Pfam" id="PF12710">
    <property type="entry name" value="HAD"/>
    <property type="match status" value="1"/>
</dbReference>
<evidence type="ECO:0000313" key="11">
    <source>
        <dbReference type="EMBL" id="ADI37432.1"/>
    </source>
</evidence>
<proteinExistence type="predicted"/>
<evidence type="ECO:0000313" key="12">
    <source>
        <dbReference type="Proteomes" id="UP000001505"/>
    </source>
</evidence>
<evidence type="ECO:0000256" key="3">
    <source>
        <dbReference type="ARBA" id="ARBA00012640"/>
    </source>
</evidence>
<name>D6YTH1_WADCW</name>
<evidence type="ECO:0000256" key="6">
    <source>
        <dbReference type="ARBA" id="ARBA00022801"/>
    </source>
</evidence>
<dbReference type="eggNOG" id="COG0560">
    <property type="taxonomic scope" value="Bacteria"/>
</dbReference>
<evidence type="ECO:0000256" key="2">
    <source>
        <dbReference type="ARBA" id="ARBA00005135"/>
    </source>
</evidence>
<keyword evidence="8" id="KW-0718">Serine biosynthesis</keyword>
<dbReference type="SUPFAM" id="SSF56784">
    <property type="entry name" value="HAD-like"/>
    <property type="match status" value="1"/>
</dbReference>
<evidence type="ECO:0000256" key="4">
    <source>
        <dbReference type="ARBA" id="ARBA00022605"/>
    </source>
</evidence>
<evidence type="ECO:0000256" key="1">
    <source>
        <dbReference type="ARBA" id="ARBA00001946"/>
    </source>
</evidence>
<dbReference type="RefSeq" id="WP_013181160.1">
    <property type="nucleotide sequence ID" value="NC_014225.1"/>
</dbReference>
<dbReference type="GO" id="GO:0000287">
    <property type="term" value="F:magnesium ion binding"/>
    <property type="evidence" value="ECO:0007669"/>
    <property type="project" value="TreeGrafter"/>
</dbReference>
<evidence type="ECO:0000256" key="8">
    <source>
        <dbReference type="ARBA" id="ARBA00023299"/>
    </source>
</evidence>
<dbReference type="Gene3D" id="3.40.50.1000">
    <property type="entry name" value="HAD superfamily/HAD-like"/>
    <property type="match status" value="1"/>
</dbReference>
<protein>
    <recommendedName>
        <fullName evidence="3">phosphoserine phosphatase</fullName>
        <ecNumber evidence="3">3.1.3.3</ecNumber>
    </recommendedName>
</protein>
<dbReference type="KEGG" id="wch:wcw_0056"/>
<dbReference type="PANTHER" id="PTHR43344">
    <property type="entry name" value="PHOSPHOSERINE PHOSPHATASE"/>
    <property type="match status" value="1"/>
</dbReference>
<reference evidence="11 12" key="1">
    <citation type="journal article" date="2010" name="PLoS ONE">
        <title>The Waddlia genome: a window into chlamydial biology.</title>
        <authorList>
            <person name="Bertelli C."/>
            <person name="Collyn F."/>
            <person name="Croxatto A."/>
            <person name="Ruckert C."/>
            <person name="Polkinghorne A."/>
            <person name="Kebbi-Beghdadi C."/>
            <person name="Goesmann A."/>
            <person name="Vaughan L."/>
            <person name="Greub G."/>
        </authorList>
    </citation>
    <scope>NUCLEOTIDE SEQUENCE [LARGE SCALE GENOMIC DNA]</scope>
    <source>
        <strain evidence="12">ATCC VR-1470 / WSU 86-1044</strain>
    </source>
</reference>
<dbReference type="PANTHER" id="PTHR43344:SF2">
    <property type="entry name" value="PHOSPHOSERINE PHOSPHATASE"/>
    <property type="match status" value="1"/>
</dbReference>
<dbReference type="InterPro" id="IPR036412">
    <property type="entry name" value="HAD-like_sf"/>
</dbReference>
<dbReference type="GO" id="GO:0036424">
    <property type="term" value="F:L-phosphoserine phosphatase activity"/>
    <property type="evidence" value="ECO:0007669"/>
    <property type="project" value="TreeGrafter"/>
</dbReference>
<accession>D6YTH1</accession>
<sequence>MATIVFDFDSTLVQCESLEWILEEQLKGKPEVKKQIHEITLKGLKGIIPFSESLTERLKLAAPNRKAVAAFGQKALKMITSGIPELISKYKKDGVDIWVISGGLYESLVPACKHLGINEECVMGVRLLWGNQGEFLGIDPNDPLSRSKSAAAAAVSFLWSRPCIVVGDSVSDYQLFNEGIADEFVLYTEHIECTEIAKLDVKKANNTKKLKEMIDAILE</sequence>
<keyword evidence="12" id="KW-1185">Reference proteome</keyword>
<dbReference type="EMBL" id="CP001928">
    <property type="protein sequence ID" value="ADI37432.1"/>
    <property type="molecule type" value="Genomic_DNA"/>
</dbReference>
<dbReference type="HOGENOM" id="CLU_036368_2_1_0"/>
<evidence type="ECO:0000256" key="5">
    <source>
        <dbReference type="ARBA" id="ARBA00022723"/>
    </source>
</evidence>
<dbReference type="GO" id="GO:0005737">
    <property type="term" value="C:cytoplasm"/>
    <property type="evidence" value="ECO:0007669"/>
    <property type="project" value="TreeGrafter"/>
</dbReference>
<keyword evidence="6 11" id="KW-0378">Hydrolase</keyword>
<comment type="cofactor">
    <cofactor evidence="1">
        <name>Mg(2+)</name>
        <dbReference type="ChEBI" id="CHEBI:18420"/>
    </cofactor>
</comment>
<keyword evidence="4" id="KW-0028">Amino-acid biosynthesis</keyword>
<evidence type="ECO:0000256" key="9">
    <source>
        <dbReference type="ARBA" id="ARBA00048138"/>
    </source>
</evidence>